<proteinExistence type="predicted"/>
<feature type="domain" description="ABC-type transport auxiliary lipoprotein component" evidence="2">
    <location>
        <begin position="40"/>
        <end position="201"/>
    </location>
</feature>
<sequence length="210" mass="22282">MPLCPSAVIRPAILSLSLALLSGCGAVSALSEATTELDAYTLSAPAPDSPPAPGRGHLVVEAPSAPGALATDRILIKPLRYQAQYLENGRWSEPAPAQVQTLLVSAFQNMGGFRLVGRTGAGLMPDYTLMTDLQSFQAEPSGSDAAPITVKISAIMTLIREDDRRIAATRRFDATATVASDDTRAVVAGFDAAMRDMLPQIVRWTQSQTR</sequence>
<organism evidence="3 4">
    <name type="scientific">Roseicitreum antarcticum</name>
    <dbReference type="NCBI Taxonomy" id="564137"/>
    <lineage>
        <taxon>Bacteria</taxon>
        <taxon>Pseudomonadati</taxon>
        <taxon>Pseudomonadota</taxon>
        <taxon>Alphaproteobacteria</taxon>
        <taxon>Rhodobacterales</taxon>
        <taxon>Paracoccaceae</taxon>
        <taxon>Roseicitreum</taxon>
    </lineage>
</organism>
<evidence type="ECO:0000259" key="2">
    <source>
        <dbReference type="Pfam" id="PF03886"/>
    </source>
</evidence>
<dbReference type="AlphaFoldDB" id="A0A1H2QJ53"/>
<dbReference type="Gene3D" id="3.40.50.10610">
    <property type="entry name" value="ABC-type transport auxiliary lipoprotein component"/>
    <property type="match status" value="1"/>
</dbReference>
<evidence type="ECO:0000313" key="4">
    <source>
        <dbReference type="Proteomes" id="UP000198539"/>
    </source>
</evidence>
<dbReference type="SUPFAM" id="SSF159594">
    <property type="entry name" value="XCC0632-like"/>
    <property type="match status" value="1"/>
</dbReference>
<keyword evidence="1" id="KW-0732">Signal</keyword>
<gene>
    <name evidence="3" type="ORF">SAMN04488238_10119</name>
</gene>
<accession>A0A1H2QJ53</accession>
<dbReference type="InterPro" id="IPR005586">
    <property type="entry name" value="ABC_trans_aux"/>
</dbReference>
<feature type="chain" id="PRO_5011787957" evidence="1">
    <location>
        <begin position="30"/>
        <end position="210"/>
    </location>
</feature>
<protein>
    <submittedName>
        <fullName evidence="3">Cholesterol transport system auxiliary component</fullName>
    </submittedName>
</protein>
<evidence type="ECO:0000313" key="3">
    <source>
        <dbReference type="EMBL" id="SDW06950.1"/>
    </source>
</evidence>
<dbReference type="EMBL" id="FNOM01000001">
    <property type="protein sequence ID" value="SDW06950.1"/>
    <property type="molecule type" value="Genomic_DNA"/>
</dbReference>
<reference evidence="3 4" key="1">
    <citation type="submission" date="2016-10" db="EMBL/GenBank/DDBJ databases">
        <authorList>
            <person name="de Groot N.N."/>
        </authorList>
    </citation>
    <scope>NUCLEOTIDE SEQUENCE [LARGE SCALE GENOMIC DNA]</scope>
    <source>
        <strain evidence="3 4">CGMCC 1.8894</strain>
    </source>
</reference>
<dbReference type="OrthoDB" id="9808689at2"/>
<feature type="signal peptide" evidence="1">
    <location>
        <begin position="1"/>
        <end position="29"/>
    </location>
</feature>
<keyword evidence="4" id="KW-1185">Reference proteome</keyword>
<name>A0A1H2QJ53_9RHOB</name>
<evidence type="ECO:0000256" key="1">
    <source>
        <dbReference type="SAM" id="SignalP"/>
    </source>
</evidence>
<dbReference type="RefSeq" id="WP_092884194.1">
    <property type="nucleotide sequence ID" value="NZ_CP061498.1"/>
</dbReference>
<dbReference type="Pfam" id="PF03886">
    <property type="entry name" value="ABC_trans_aux"/>
    <property type="match status" value="1"/>
</dbReference>
<dbReference type="Proteomes" id="UP000198539">
    <property type="component" value="Unassembled WGS sequence"/>
</dbReference>
<dbReference type="STRING" id="564137.SAMN04488238_10119"/>